<dbReference type="InterPro" id="IPR043128">
    <property type="entry name" value="Rev_trsase/Diguanyl_cyclase"/>
</dbReference>
<dbReference type="Proteomes" id="UP000515908">
    <property type="component" value="Chromosome 20"/>
</dbReference>
<dbReference type="InterPro" id="IPR000477">
    <property type="entry name" value="RT_dom"/>
</dbReference>
<dbReference type="SUPFAM" id="SSF56672">
    <property type="entry name" value="DNA/RNA polymerases"/>
    <property type="match status" value="1"/>
</dbReference>
<reference evidence="2 3" key="1">
    <citation type="submission" date="2020-08" db="EMBL/GenBank/DDBJ databases">
        <authorList>
            <person name="Newling K."/>
            <person name="Davey J."/>
            <person name="Forrester S."/>
        </authorList>
    </citation>
    <scope>NUCLEOTIDE SEQUENCE [LARGE SCALE GENOMIC DNA]</scope>
    <source>
        <strain evidence="3">Crithidia deanei Carvalho (ATCC PRA-265)</strain>
    </source>
</reference>
<dbReference type="InterPro" id="IPR043502">
    <property type="entry name" value="DNA/RNA_pol_sf"/>
</dbReference>
<proteinExistence type="predicted"/>
<protein>
    <recommendedName>
        <fullName evidence="1">Reverse transcriptase domain-containing protein</fullName>
    </recommendedName>
</protein>
<dbReference type="EMBL" id="LR877164">
    <property type="protein sequence ID" value="CAD2221369.1"/>
    <property type="molecule type" value="Genomic_DNA"/>
</dbReference>
<feature type="domain" description="Reverse transcriptase" evidence="1">
    <location>
        <begin position="110"/>
        <end position="307"/>
    </location>
</feature>
<accession>A0A7G2CPU0</accession>
<evidence type="ECO:0000313" key="2">
    <source>
        <dbReference type="EMBL" id="CAD2221369.1"/>
    </source>
</evidence>
<evidence type="ECO:0000313" key="3">
    <source>
        <dbReference type="Proteomes" id="UP000515908"/>
    </source>
</evidence>
<dbReference type="Gene3D" id="3.30.70.270">
    <property type="match status" value="1"/>
</dbReference>
<dbReference type="AlphaFoldDB" id="A0A7G2CPU0"/>
<evidence type="ECO:0000259" key="1">
    <source>
        <dbReference type="PROSITE" id="PS50878"/>
    </source>
</evidence>
<dbReference type="Gene3D" id="3.10.10.10">
    <property type="entry name" value="HIV Type 1 Reverse Transcriptase, subunit A, domain 1"/>
    <property type="match status" value="1"/>
</dbReference>
<gene>
    <name evidence="2" type="ORF">ADEAN_000890100</name>
</gene>
<sequence length="610" mass="69650">MDILRQMAIVLHAQGKDAEATELEEKMESIQGHPKTWPLHLKDVTLLNMENVLRMHGEHKHVQARLIEVQQFLAPQYFLNWETSRTIKRCGLSVEDLALAVEKGKFEVLPDAEFDRLPRGYHGVNVFFVPEMKGRRRLITEPLLNGVIAKESMPKLEYPSRLERRQALKPCRYMYQLDFDAFYDTIPLDNTDVRNKFVFQGKDCQWYRLKTLPTGARWSVALAQAVTDKIMDFPTDGVVVLTLIDNIMMAAQEGQEAAFLQAVRTAIKRIERANLLTTPTRETVMQMTDDELLAESCKNSMFLGEEYSWDAERNERVVRNSHKTVAKLYLSVEKCPYYTCRTFAGVIALIMFAYHTVNKNPARLYPLLKVYRAVYYAVSAGKDWDDAIPFLSPHIQECLHELSSELLDNEFAPIAKHNSVTYEDGDKDFIIFTDASGGGWGAIIADQRHPRAVFTTIRQRWNQELLYAGPPQTRLEPHVPEIFFKRYSAHAEPRAIIETILYLKSTDRLIPGLTYAFVTDHQAIVLAQRKTNGFGGVGRGSTLNKLYRLVYDLLATDDIKIFFYYVAGPENPADNASRNFGDMAAVESIQGATDVPSLRQTYCPLAEKEK</sequence>
<dbReference type="VEuPathDB" id="TriTrypDB:ADEAN_000890100"/>
<name>A0A7G2CPU0_9TRYP</name>
<keyword evidence="3" id="KW-1185">Reference proteome</keyword>
<dbReference type="PROSITE" id="PS50878">
    <property type="entry name" value="RT_POL"/>
    <property type="match status" value="1"/>
</dbReference>
<organism evidence="2 3">
    <name type="scientific">Angomonas deanei</name>
    <dbReference type="NCBI Taxonomy" id="59799"/>
    <lineage>
        <taxon>Eukaryota</taxon>
        <taxon>Discoba</taxon>
        <taxon>Euglenozoa</taxon>
        <taxon>Kinetoplastea</taxon>
        <taxon>Metakinetoplastina</taxon>
        <taxon>Trypanosomatida</taxon>
        <taxon>Trypanosomatidae</taxon>
        <taxon>Strigomonadinae</taxon>
        <taxon>Angomonas</taxon>
    </lineage>
</organism>